<comment type="caution">
    <text evidence="2">The sequence shown here is derived from an EMBL/GenBank/DDBJ whole genome shotgun (WGS) entry which is preliminary data.</text>
</comment>
<dbReference type="EMBL" id="BAAABY010000058">
    <property type="protein sequence ID" value="GAA0497840.1"/>
    <property type="molecule type" value="Genomic_DNA"/>
</dbReference>
<dbReference type="Proteomes" id="UP001500909">
    <property type="component" value="Unassembled WGS sequence"/>
</dbReference>
<name>A0ABP3LCD5_9ACTN</name>
<gene>
    <name evidence="2" type="ORF">GCM10010361_74280</name>
</gene>
<evidence type="ECO:0000256" key="1">
    <source>
        <dbReference type="SAM" id="MobiDB-lite"/>
    </source>
</evidence>
<accession>A0ABP3LCD5</accession>
<evidence type="ECO:0000313" key="3">
    <source>
        <dbReference type="Proteomes" id="UP001500909"/>
    </source>
</evidence>
<proteinExistence type="predicted"/>
<feature type="region of interest" description="Disordered" evidence="1">
    <location>
        <begin position="137"/>
        <end position="199"/>
    </location>
</feature>
<evidence type="ECO:0000313" key="2">
    <source>
        <dbReference type="EMBL" id="GAA0497840.1"/>
    </source>
</evidence>
<sequence>MVVELEFLLGGEVPADSEVRRVLDQSLLVRHVQRVVDQPARCQRHEGVPAEETRADRRPLRFAGRVVQVHLVDRAELGAVPVECLAADQTAGIDIGLHGSSYLPELPCAPYETVHFPPRPLEGCRAVALVGWSAIDDPVRESPPSPGPEAPKEQLLPGISQAPVPRGRDHSGKQGGPRSSAVPEPLLTDGENRALRTFR</sequence>
<organism evidence="2 3">
    <name type="scientific">Streptomyces olivaceiscleroticus</name>
    <dbReference type="NCBI Taxonomy" id="68245"/>
    <lineage>
        <taxon>Bacteria</taxon>
        <taxon>Bacillati</taxon>
        <taxon>Actinomycetota</taxon>
        <taxon>Actinomycetes</taxon>
        <taxon>Kitasatosporales</taxon>
        <taxon>Streptomycetaceae</taxon>
        <taxon>Streptomyces</taxon>
    </lineage>
</organism>
<feature type="compositionally biased region" description="Basic and acidic residues" evidence="1">
    <location>
        <begin position="190"/>
        <end position="199"/>
    </location>
</feature>
<protein>
    <submittedName>
        <fullName evidence="2">Uncharacterized protein</fullName>
    </submittedName>
</protein>
<reference evidence="3" key="1">
    <citation type="journal article" date="2019" name="Int. J. Syst. Evol. Microbiol.">
        <title>The Global Catalogue of Microorganisms (GCM) 10K type strain sequencing project: providing services to taxonomists for standard genome sequencing and annotation.</title>
        <authorList>
            <consortium name="The Broad Institute Genomics Platform"/>
            <consortium name="The Broad Institute Genome Sequencing Center for Infectious Disease"/>
            <person name="Wu L."/>
            <person name="Ma J."/>
        </authorList>
    </citation>
    <scope>NUCLEOTIDE SEQUENCE [LARGE SCALE GENOMIC DNA]</scope>
    <source>
        <strain evidence="3">JCM 4805</strain>
    </source>
</reference>
<keyword evidence="3" id="KW-1185">Reference proteome</keyword>